<sequence>MDRVTEAASETFATLNPAKSVAAFCVAQISCPASRIRLRVVPGIGVVVIDEFSLSPKSQTLVLGRTYMTDH</sequence>
<dbReference type="EMBL" id="CAFAAM010000173">
    <property type="protein sequence ID" value="CAB4811843.1"/>
    <property type="molecule type" value="Genomic_DNA"/>
</dbReference>
<evidence type="ECO:0000313" key="2">
    <source>
        <dbReference type="EMBL" id="CAB4811843.1"/>
    </source>
</evidence>
<evidence type="ECO:0000313" key="1">
    <source>
        <dbReference type="EMBL" id="CAB4372855.1"/>
    </source>
</evidence>
<proteinExistence type="predicted"/>
<gene>
    <name evidence="2" type="ORF">UFOPK3010_01197</name>
    <name evidence="1" type="ORF">UFOPK4201_01904</name>
</gene>
<reference evidence="1" key="1">
    <citation type="submission" date="2020-05" db="EMBL/GenBank/DDBJ databases">
        <authorList>
            <person name="Chiriac C."/>
            <person name="Salcher M."/>
            <person name="Ghai R."/>
            <person name="Kavagutti S V."/>
        </authorList>
    </citation>
    <scope>NUCLEOTIDE SEQUENCE</scope>
</reference>
<name>A0A6J6AQP6_9ZZZZ</name>
<accession>A0A6J6AQP6</accession>
<dbReference type="AlphaFoldDB" id="A0A6J6AQP6"/>
<protein>
    <submittedName>
        <fullName evidence="1">Unannotated protein</fullName>
    </submittedName>
</protein>
<organism evidence="1">
    <name type="scientific">freshwater metagenome</name>
    <dbReference type="NCBI Taxonomy" id="449393"/>
    <lineage>
        <taxon>unclassified sequences</taxon>
        <taxon>metagenomes</taxon>
        <taxon>ecological metagenomes</taxon>
    </lineage>
</organism>
<dbReference type="EMBL" id="CAEUNJ010000119">
    <property type="protein sequence ID" value="CAB4372855.1"/>
    <property type="molecule type" value="Genomic_DNA"/>
</dbReference>